<reference evidence="2" key="1">
    <citation type="journal article" date="2017" name="Nat. Ecol. Evol.">
        <title>Genome expansion and lineage-specific genetic innovations in the forest pathogenic fungi Armillaria.</title>
        <authorList>
            <person name="Sipos G."/>
            <person name="Prasanna A.N."/>
            <person name="Walter M.C."/>
            <person name="O'Connor E."/>
            <person name="Balint B."/>
            <person name="Krizsan K."/>
            <person name="Kiss B."/>
            <person name="Hess J."/>
            <person name="Varga T."/>
            <person name="Slot J."/>
            <person name="Riley R."/>
            <person name="Boka B."/>
            <person name="Rigling D."/>
            <person name="Barry K."/>
            <person name="Lee J."/>
            <person name="Mihaltcheva S."/>
            <person name="LaButti K."/>
            <person name="Lipzen A."/>
            <person name="Waldron R."/>
            <person name="Moloney N.M."/>
            <person name="Sperisen C."/>
            <person name="Kredics L."/>
            <person name="Vagvoelgyi C."/>
            <person name="Patrignani A."/>
            <person name="Fitzpatrick D."/>
            <person name="Nagy I."/>
            <person name="Doyle S."/>
            <person name="Anderson J.B."/>
            <person name="Grigoriev I.V."/>
            <person name="Gueldener U."/>
            <person name="Muensterkoetter M."/>
            <person name="Nagy L.G."/>
        </authorList>
    </citation>
    <scope>NUCLEOTIDE SEQUENCE [LARGE SCALE GENOMIC DNA]</scope>
    <source>
        <strain evidence="2">28-4</strain>
    </source>
</reference>
<dbReference type="PANTHER" id="PTHR19446">
    <property type="entry name" value="REVERSE TRANSCRIPTASES"/>
    <property type="match status" value="1"/>
</dbReference>
<proteinExistence type="predicted"/>
<evidence type="ECO:0000313" key="1">
    <source>
        <dbReference type="EMBL" id="PBK65745.1"/>
    </source>
</evidence>
<accession>A0A2H3B4E7</accession>
<dbReference type="Proteomes" id="UP000218334">
    <property type="component" value="Unassembled WGS sequence"/>
</dbReference>
<dbReference type="AlphaFoldDB" id="A0A2H3B4E7"/>
<keyword evidence="2" id="KW-1185">Reference proteome</keyword>
<dbReference type="STRING" id="1076256.A0A2H3B4E7"/>
<organism evidence="1 2">
    <name type="scientific">Armillaria solidipes</name>
    <dbReference type="NCBI Taxonomy" id="1076256"/>
    <lineage>
        <taxon>Eukaryota</taxon>
        <taxon>Fungi</taxon>
        <taxon>Dikarya</taxon>
        <taxon>Basidiomycota</taxon>
        <taxon>Agaricomycotina</taxon>
        <taxon>Agaricomycetes</taxon>
        <taxon>Agaricomycetidae</taxon>
        <taxon>Agaricales</taxon>
        <taxon>Marasmiineae</taxon>
        <taxon>Physalacriaceae</taxon>
        <taxon>Armillaria</taxon>
    </lineage>
</organism>
<protein>
    <submittedName>
        <fullName evidence="1">Uncharacterized protein</fullName>
    </submittedName>
</protein>
<dbReference type="EMBL" id="KZ293444">
    <property type="protein sequence ID" value="PBK65745.1"/>
    <property type="molecule type" value="Genomic_DNA"/>
</dbReference>
<name>A0A2H3B4E7_9AGAR</name>
<gene>
    <name evidence="1" type="ORF">ARMSODRAFT_891526</name>
</gene>
<evidence type="ECO:0000313" key="2">
    <source>
        <dbReference type="Proteomes" id="UP000218334"/>
    </source>
</evidence>
<sequence length="196" mass="22589">MEDHSPLWSFSQLILCADIDRGKEHLEVYSVNATPSVDAISQKDVLAIPTEELIHLFNYCLQNNKIPWAWLLSLLAAVPKKERDLTTPENYYIIGLQSCLIKLLTLIIDFQVTKWMDNADILLCFQNSFQHGNHTHNNSFLLCMAIDHAHAHGHILYMAFVDLKNAFLSTDLSVLWSKLYHLSVGGPIYDWIQWMY</sequence>